<evidence type="ECO:0000256" key="1">
    <source>
        <dbReference type="ARBA" id="ARBA00001974"/>
    </source>
</evidence>
<evidence type="ECO:0000256" key="5">
    <source>
        <dbReference type="ARBA" id="ARBA00023002"/>
    </source>
</evidence>
<keyword evidence="5 6" id="KW-0560">Oxidoreductase</keyword>
<dbReference type="PROSITE" id="PS00977">
    <property type="entry name" value="FAD_G3PDH_1"/>
    <property type="match status" value="1"/>
</dbReference>
<dbReference type="PROSITE" id="PS00978">
    <property type="entry name" value="FAD_G3PDH_2"/>
    <property type="match status" value="1"/>
</dbReference>
<evidence type="ECO:0000259" key="9">
    <source>
        <dbReference type="Pfam" id="PF16901"/>
    </source>
</evidence>
<feature type="domain" description="FAD dependent oxidoreductase" evidence="8">
    <location>
        <begin position="25"/>
        <end position="383"/>
    </location>
</feature>
<name>A0ABS4UM09_9ACTN</name>
<dbReference type="Pfam" id="PF16901">
    <property type="entry name" value="DAO_C"/>
    <property type="match status" value="1"/>
</dbReference>
<dbReference type="InterPro" id="IPR000447">
    <property type="entry name" value="G3P_DH_FAD-dep"/>
</dbReference>
<dbReference type="PRINTS" id="PR01001">
    <property type="entry name" value="FADG3PDH"/>
</dbReference>
<dbReference type="EC" id="1.1.5.3" evidence="6"/>
<keyword evidence="3 6" id="KW-0285">Flavoprotein</keyword>
<feature type="region of interest" description="Disordered" evidence="7">
    <location>
        <begin position="541"/>
        <end position="570"/>
    </location>
</feature>
<evidence type="ECO:0000313" key="10">
    <source>
        <dbReference type="EMBL" id="MBP2352670.1"/>
    </source>
</evidence>
<evidence type="ECO:0000256" key="2">
    <source>
        <dbReference type="ARBA" id="ARBA00007330"/>
    </source>
</evidence>
<dbReference type="InterPro" id="IPR031656">
    <property type="entry name" value="DAO_C"/>
</dbReference>
<dbReference type="PANTHER" id="PTHR11985">
    <property type="entry name" value="GLYCEROL-3-PHOSPHATE DEHYDROGENASE"/>
    <property type="match status" value="1"/>
</dbReference>
<evidence type="ECO:0000256" key="4">
    <source>
        <dbReference type="ARBA" id="ARBA00022827"/>
    </source>
</evidence>
<dbReference type="Gene3D" id="3.30.9.10">
    <property type="entry name" value="D-Amino Acid Oxidase, subunit A, domain 2"/>
    <property type="match status" value="1"/>
</dbReference>
<reference evidence="10 11" key="1">
    <citation type="submission" date="2021-03" db="EMBL/GenBank/DDBJ databases">
        <title>Sequencing the genomes of 1000 actinobacteria strains.</title>
        <authorList>
            <person name="Klenk H.-P."/>
        </authorList>
    </citation>
    <scope>NUCLEOTIDE SEQUENCE [LARGE SCALE GENOMIC DNA]</scope>
    <source>
        <strain evidence="10 11">DSM 18824</strain>
    </source>
</reference>
<dbReference type="Gene3D" id="3.50.50.60">
    <property type="entry name" value="FAD/NAD(P)-binding domain"/>
    <property type="match status" value="1"/>
</dbReference>
<keyword evidence="4" id="KW-0274">FAD</keyword>
<evidence type="ECO:0000259" key="8">
    <source>
        <dbReference type="Pfam" id="PF01266"/>
    </source>
</evidence>
<proteinExistence type="inferred from homology"/>
<evidence type="ECO:0000313" key="11">
    <source>
        <dbReference type="Proteomes" id="UP000755585"/>
    </source>
</evidence>
<dbReference type="Proteomes" id="UP000755585">
    <property type="component" value="Unassembled WGS sequence"/>
</dbReference>
<dbReference type="InterPro" id="IPR038299">
    <property type="entry name" value="DAO_C_sf"/>
</dbReference>
<feature type="domain" description="Alpha-glycerophosphate oxidase C-terminal" evidence="9">
    <location>
        <begin position="405"/>
        <end position="529"/>
    </location>
</feature>
<dbReference type="EMBL" id="JAGINT010000001">
    <property type="protein sequence ID" value="MBP2352670.1"/>
    <property type="molecule type" value="Genomic_DNA"/>
</dbReference>
<dbReference type="GO" id="GO:0004368">
    <property type="term" value="F:glycerol-3-phosphate dehydrogenase (quinone) activity"/>
    <property type="evidence" value="ECO:0007669"/>
    <property type="project" value="UniProtKB-EC"/>
</dbReference>
<dbReference type="SUPFAM" id="SSF51905">
    <property type="entry name" value="FAD/NAD(P)-binding domain"/>
    <property type="match status" value="1"/>
</dbReference>
<dbReference type="Gene3D" id="1.10.8.870">
    <property type="entry name" value="Alpha-glycerophosphate oxidase, cap domain"/>
    <property type="match status" value="1"/>
</dbReference>
<dbReference type="PANTHER" id="PTHR11985:SF31">
    <property type="entry name" value="GLYCEROL-3-PHOSPHATE DEHYDROGENASE 2"/>
    <property type="match status" value="1"/>
</dbReference>
<protein>
    <recommendedName>
        <fullName evidence="6">Glycerol-3-phosphate dehydrogenase</fullName>
        <ecNumber evidence="6">1.1.5.3</ecNumber>
    </recommendedName>
</protein>
<accession>A0ABS4UM09</accession>
<comment type="catalytic activity">
    <reaction evidence="6">
        <text>a quinone + sn-glycerol 3-phosphate = dihydroxyacetone phosphate + a quinol</text>
        <dbReference type="Rhea" id="RHEA:18977"/>
        <dbReference type="ChEBI" id="CHEBI:24646"/>
        <dbReference type="ChEBI" id="CHEBI:57597"/>
        <dbReference type="ChEBI" id="CHEBI:57642"/>
        <dbReference type="ChEBI" id="CHEBI:132124"/>
        <dbReference type="EC" id="1.1.5.3"/>
    </reaction>
</comment>
<sequence>MAVVALSPQARADAIDALADGRELDVLVIGGGVVGTGSALDAATRGLTTGLLEARDFASGTSSRSSKLIHGGLRYLEMLDFRLVHEALQERGLLLQRLAPHLVKPVPFLYPLQHRWWERFYAGAGVALYDGMAVSSGLGAGLPIHRHLTRRGAMRLVPSLKKSALIGALLYYDAQVDDARHTMELARTAASYGALVANRVKVTGFLRQGERVTGVQAKDLESGREFEVRAKQVVNATGVWTDDTQAMVGERGQYHVRASKGVHLVVPKDRIQSSTGMILRTEKSVLFIIPWGRHWLIGTTDTDWRLDKAHPAATSKDIEYLLDHVNAVLTTPLTREDVEGVYAGLRPLLAGESESTSKLSREHVVAHAAPGLVVVAGGKYTTYRVMAKDAIDAAADALDGRVPRSVTKNIPLVGADGYQALWNQRQLIAQRSGLHVARIEHLLNRYGALVDEVLDLVAEDPTLGEQLPGTQDYLKAEIVYGAKAEGARHLDDVLARRTRISIEAWDRGVGAAEAAARLIAPILGWDEHTIEREVSFYVKRVQSERDSQDQPDDESADKVRLEAPDIVSPA</sequence>
<evidence type="ECO:0000256" key="6">
    <source>
        <dbReference type="RuleBase" id="RU361217"/>
    </source>
</evidence>
<gene>
    <name evidence="10" type="ORF">JOF29_003753</name>
</gene>
<comment type="caution">
    <text evidence="10">The sequence shown here is derived from an EMBL/GenBank/DDBJ whole genome shotgun (WGS) entry which is preliminary data.</text>
</comment>
<evidence type="ECO:0000256" key="7">
    <source>
        <dbReference type="SAM" id="MobiDB-lite"/>
    </source>
</evidence>
<dbReference type="InterPro" id="IPR036188">
    <property type="entry name" value="FAD/NAD-bd_sf"/>
</dbReference>
<dbReference type="InterPro" id="IPR006076">
    <property type="entry name" value="FAD-dep_OxRdtase"/>
</dbReference>
<dbReference type="RefSeq" id="WP_209695390.1">
    <property type="nucleotide sequence ID" value="NZ_BAAAVU010000014.1"/>
</dbReference>
<evidence type="ECO:0000256" key="3">
    <source>
        <dbReference type="ARBA" id="ARBA00022630"/>
    </source>
</evidence>
<comment type="similarity">
    <text evidence="2 6">Belongs to the FAD-dependent glycerol-3-phosphate dehydrogenase family.</text>
</comment>
<organism evidence="10 11">
    <name type="scientific">Kribbella aluminosa</name>
    <dbReference type="NCBI Taxonomy" id="416017"/>
    <lineage>
        <taxon>Bacteria</taxon>
        <taxon>Bacillati</taxon>
        <taxon>Actinomycetota</taxon>
        <taxon>Actinomycetes</taxon>
        <taxon>Propionibacteriales</taxon>
        <taxon>Kribbellaceae</taxon>
        <taxon>Kribbella</taxon>
    </lineage>
</organism>
<keyword evidence="11" id="KW-1185">Reference proteome</keyword>
<comment type="cofactor">
    <cofactor evidence="1 6">
        <name>FAD</name>
        <dbReference type="ChEBI" id="CHEBI:57692"/>
    </cofactor>
</comment>
<dbReference type="Pfam" id="PF01266">
    <property type="entry name" value="DAO"/>
    <property type="match status" value="1"/>
</dbReference>